<proteinExistence type="predicted"/>
<accession>A0ACC3CK59</accession>
<evidence type="ECO:0000313" key="2">
    <source>
        <dbReference type="Proteomes" id="UP000798662"/>
    </source>
</evidence>
<gene>
    <name evidence="1" type="ORF">I4F81_012780</name>
</gene>
<comment type="caution">
    <text evidence="1">The sequence shown here is derived from an EMBL/GenBank/DDBJ whole genome shotgun (WGS) entry which is preliminary data.</text>
</comment>
<name>A0ACC3CK59_PYRYE</name>
<dbReference type="Proteomes" id="UP000798662">
    <property type="component" value="Chromosome 3"/>
</dbReference>
<evidence type="ECO:0000313" key="1">
    <source>
        <dbReference type="EMBL" id="KAK1870318.1"/>
    </source>
</evidence>
<protein>
    <submittedName>
        <fullName evidence="1">Uncharacterized protein</fullName>
    </submittedName>
</protein>
<organism evidence="1 2">
    <name type="scientific">Pyropia yezoensis</name>
    <name type="common">Susabi-nori</name>
    <name type="synonym">Porphyra yezoensis</name>
    <dbReference type="NCBI Taxonomy" id="2788"/>
    <lineage>
        <taxon>Eukaryota</taxon>
        <taxon>Rhodophyta</taxon>
        <taxon>Bangiophyceae</taxon>
        <taxon>Bangiales</taxon>
        <taxon>Bangiaceae</taxon>
        <taxon>Pyropia</taxon>
    </lineage>
</organism>
<keyword evidence="2" id="KW-1185">Reference proteome</keyword>
<reference evidence="1" key="1">
    <citation type="submission" date="2019-11" db="EMBL/GenBank/DDBJ databases">
        <title>Nori genome reveals adaptations in red seaweeds to the harsh intertidal environment.</title>
        <authorList>
            <person name="Wang D."/>
            <person name="Mao Y."/>
        </authorList>
    </citation>
    <scope>NUCLEOTIDE SEQUENCE</scope>
    <source>
        <tissue evidence="1">Gametophyte</tissue>
    </source>
</reference>
<sequence length="240" mass="25975">MDLPRTADGAAPLRSRWPHWGRRTFHAFKSTNAAFSSYAMNAAWSLLAVNGLFALLAVNGVFSVGSVNSVVAFGSINSVCSAFSANCFMCIGCSGTSWCRGASFGGSAAPPARLSESCAMHLVPFSPLLPSTTVIWDANAYAYKYGHDEWELRFYPRRVHVAASAGESITWSAETSIASSAGSSTRRGRRLRRSQTNHGHGHPRLPPALPRPPDDWEMVGLGAICARHRRPPCRPTPQRT</sequence>
<dbReference type="EMBL" id="CM020620">
    <property type="protein sequence ID" value="KAK1870318.1"/>
    <property type="molecule type" value="Genomic_DNA"/>
</dbReference>